<dbReference type="EMBL" id="JAIMJA010000047">
    <property type="protein sequence ID" value="MCE2597385.1"/>
    <property type="molecule type" value="Genomic_DNA"/>
</dbReference>
<protein>
    <submittedName>
        <fullName evidence="2">ImmA/IrrE family metallo-endopeptidase</fullName>
    </submittedName>
</protein>
<gene>
    <name evidence="2" type="ORF">K6Y31_21680</name>
</gene>
<dbReference type="InterPro" id="IPR052345">
    <property type="entry name" value="Rad_response_metalloprotease"/>
</dbReference>
<evidence type="ECO:0000313" key="3">
    <source>
        <dbReference type="Proteomes" id="UP001201273"/>
    </source>
</evidence>
<organism evidence="2 3">
    <name type="scientific">Motilimonas cestriensis</name>
    <dbReference type="NCBI Taxonomy" id="2742685"/>
    <lineage>
        <taxon>Bacteria</taxon>
        <taxon>Pseudomonadati</taxon>
        <taxon>Pseudomonadota</taxon>
        <taxon>Gammaproteobacteria</taxon>
        <taxon>Alteromonadales</taxon>
        <taxon>Alteromonadales genera incertae sedis</taxon>
        <taxon>Motilimonas</taxon>
    </lineage>
</organism>
<comment type="caution">
    <text evidence="2">The sequence shown here is derived from an EMBL/GenBank/DDBJ whole genome shotgun (WGS) entry which is preliminary data.</text>
</comment>
<evidence type="ECO:0000313" key="2">
    <source>
        <dbReference type="EMBL" id="MCE2597385.1"/>
    </source>
</evidence>
<accession>A0ABS8WG13</accession>
<reference evidence="2 3" key="1">
    <citation type="journal article" date="2022" name="Environ. Microbiol. Rep.">
        <title>Eco-phylogenetic analyses reveal divergent evolution of vitamin B12 metabolism in the marine bacterial family 'Psychromonadaceae'.</title>
        <authorList>
            <person name="Jin X."/>
            <person name="Yang Y."/>
            <person name="Cao H."/>
            <person name="Gao B."/>
            <person name="Zhao Z."/>
        </authorList>
    </citation>
    <scope>NUCLEOTIDE SEQUENCE [LARGE SCALE GENOMIC DNA]</scope>
    <source>
        <strain evidence="2 3">MKS20</strain>
    </source>
</reference>
<sequence>MRKILECHWDWVLPVKVDSIGRRLSIQVRKLDPLNAEHTGLSGMVEIQDDLKLAYFNASESINRQRFALAHGIGHLVLGHVISAAPRLVDGEDGRHYSASNSSQMEQEANNFAMQLLMPKDAIDYVINQEKVNNINYLAVKFGVSEVAMHARLKNLGWMYY</sequence>
<dbReference type="Proteomes" id="UP001201273">
    <property type="component" value="Unassembled WGS sequence"/>
</dbReference>
<proteinExistence type="predicted"/>
<evidence type="ECO:0000259" key="1">
    <source>
        <dbReference type="Pfam" id="PF06114"/>
    </source>
</evidence>
<dbReference type="RefSeq" id="WP_233055123.1">
    <property type="nucleotide sequence ID" value="NZ_JAIMJA010000047.1"/>
</dbReference>
<dbReference type="Gene3D" id="1.10.10.2910">
    <property type="match status" value="1"/>
</dbReference>
<dbReference type="Pfam" id="PF06114">
    <property type="entry name" value="Peptidase_M78"/>
    <property type="match status" value="1"/>
</dbReference>
<keyword evidence="3" id="KW-1185">Reference proteome</keyword>
<dbReference type="InterPro" id="IPR010359">
    <property type="entry name" value="IrrE_HExxH"/>
</dbReference>
<dbReference type="PANTHER" id="PTHR43236:SF2">
    <property type="entry name" value="BLL0069 PROTEIN"/>
    <property type="match status" value="1"/>
</dbReference>
<name>A0ABS8WG13_9GAMM</name>
<dbReference type="PANTHER" id="PTHR43236">
    <property type="entry name" value="ANTITOXIN HIGA1"/>
    <property type="match status" value="1"/>
</dbReference>
<feature type="domain" description="IrrE N-terminal-like" evidence="1">
    <location>
        <begin position="26"/>
        <end position="154"/>
    </location>
</feature>